<comment type="caution">
    <text evidence="2">The sequence shown here is derived from an EMBL/GenBank/DDBJ whole genome shotgun (WGS) entry which is preliminary data.</text>
</comment>
<keyword evidence="1" id="KW-0472">Membrane</keyword>
<evidence type="ECO:0000313" key="3">
    <source>
        <dbReference type="Proteomes" id="UP001143480"/>
    </source>
</evidence>
<feature type="transmembrane region" description="Helical" evidence="1">
    <location>
        <begin position="149"/>
        <end position="173"/>
    </location>
</feature>
<evidence type="ECO:0000313" key="2">
    <source>
        <dbReference type="EMBL" id="GLL08756.1"/>
    </source>
</evidence>
<proteinExistence type="predicted"/>
<reference evidence="2" key="2">
    <citation type="submission" date="2023-01" db="EMBL/GenBank/DDBJ databases">
        <authorList>
            <person name="Sun Q."/>
            <person name="Evtushenko L."/>
        </authorList>
    </citation>
    <scope>NUCLEOTIDE SEQUENCE</scope>
    <source>
        <strain evidence="2">VKM Ac-1321</strain>
    </source>
</reference>
<feature type="transmembrane region" description="Helical" evidence="1">
    <location>
        <begin position="281"/>
        <end position="304"/>
    </location>
</feature>
<keyword evidence="3" id="KW-1185">Reference proteome</keyword>
<protein>
    <submittedName>
        <fullName evidence="2">Uncharacterized protein</fullName>
    </submittedName>
</protein>
<evidence type="ECO:0000256" key="1">
    <source>
        <dbReference type="SAM" id="Phobius"/>
    </source>
</evidence>
<accession>A0A9W6NTU0</accession>
<organism evidence="2 3">
    <name type="scientific">Dactylosporangium matsuzakiense</name>
    <dbReference type="NCBI Taxonomy" id="53360"/>
    <lineage>
        <taxon>Bacteria</taxon>
        <taxon>Bacillati</taxon>
        <taxon>Actinomycetota</taxon>
        <taxon>Actinomycetes</taxon>
        <taxon>Micromonosporales</taxon>
        <taxon>Micromonosporaceae</taxon>
        <taxon>Dactylosporangium</taxon>
    </lineage>
</organism>
<keyword evidence="1" id="KW-0812">Transmembrane</keyword>
<dbReference type="EMBL" id="BSFP01000188">
    <property type="protein sequence ID" value="GLL08756.1"/>
    <property type="molecule type" value="Genomic_DNA"/>
</dbReference>
<dbReference type="InterPro" id="IPR012349">
    <property type="entry name" value="Split_barrel_FMN-bd"/>
</dbReference>
<dbReference type="RefSeq" id="WP_261964529.1">
    <property type="nucleotide sequence ID" value="NZ_BAAAXA010000001.1"/>
</dbReference>
<sequence length="342" mass="36194">MTADVHASATDRATPRVPLFNRLVLRRLTGRTGDAEALTALRYTARDGRTVTLPVMAAHDRQRITVLVGKAETKQWWRHFRTPAPVEVWIGGQWRTGLARVCVDAAAVAAYHRRFPRARTGASPTFVTIMLDAAPDPVPALRGRDLSQAWFRAVTVAEFAGFAVPATVAALTAQVATPVAVGALLAAGAVEGAALGWGQVRVLRRALPAIAARRWIAATSLAAVIAYALGLAPSTFANTLQAWPPVWTAAAGLVAGVALLATIGTAQWAILRRHVAQAWRWIITTALAWLAGLTVFLAFAMPLWQPGQPAALVIGIGIVGGLLMAATTAGCTGIALRRLLAR</sequence>
<dbReference type="Proteomes" id="UP001143480">
    <property type="component" value="Unassembled WGS sequence"/>
</dbReference>
<feature type="transmembrane region" description="Helical" evidence="1">
    <location>
        <begin position="310"/>
        <end position="336"/>
    </location>
</feature>
<dbReference type="Gene3D" id="2.30.110.10">
    <property type="entry name" value="Electron Transport, Fmn-binding Protein, Chain A"/>
    <property type="match status" value="1"/>
</dbReference>
<feature type="transmembrane region" description="Helical" evidence="1">
    <location>
        <begin position="215"/>
        <end position="234"/>
    </location>
</feature>
<feature type="transmembrane region" description="Helical" evidence="1">
    <location>
        <begin position="246"/>
        <end position="269"/>
    </location>
</feature>
<gene>
    <name evidence="2" type="ORF">GCM10017581_105270</name>
</gene>
<reference evidence="2" key="1">
    <citation type="journal article" date="2014" name="Int. J. Syst. Evol. Microbiol.">
        <title>Complete genome sequence of Corynebacterium casei LMG S-19264T (=DSM 44701T), isolated from a smear-ripened cheese.</title>
        <authorList>
            <consortium name="US DOE Joint Genome Institute (JGI-PGF)"/>
            <person name="Walter F."/>
            <person name="Albersmeier A."/>
            <person name="Kalinowski J."/>
            <person name="Ruckert C."/>
        </authorList>
    </citation>
    <scope>NUCLEOTIDE SEQUENCE</scope>
    <source>
        <strain evidence="2">VKM Ac-1321</strain>
    </source>
</reference>
<dbReference type="AlphaFoldDB" id="A0A9W6NTU0"/>
<feature type="transmembrane region" description="Helical" evidence="1">
    <location>
        <begin position="179"/>
        <end position="203"/>
    </location>
</feature>
<name>A0A9W6NTU0_9ACTN</name>
<keyword evidence="1" id="KW-1133">Transmembrane helix</keyword>